<keyword evidence="13" id="KW-0511">Multifunctional enzyme</keyword>
<dbReference type="EMBL" id="QGDB01000003">
    <property type="protein sequence ID" value="PWL17932.1"/>
    <property type="molecule type" value="Genomic_DNA"/>
</dbReference>
<evidence type="ECO:0000256" key="11">
    <source>
        <dbReference type="ARBA" id="ARBA00023235"/>
    </source>
</evidence>
<sequence length="498" mass="51037">MFELLTPEEMARADRLTIEAGAKDGFSLMLAAGRAVADAAQNMFSSQGPIAVLCGPGNNGGDGYVAAQFLREAGRDVICFSAGQPRPGTDAMRAAVFYKGDVRNLGEFAPAGFGGVIDALYGAGLARPVGGAEADAISAVNASGLSVIAVDLPSGVSGESGAVQGVAIRAWASVTFFRKKPGHLLQPGRGYCGIVHLADIGIADSVLDEIRPDSFENMPQLWLEKLPSPDVNAHKYSRGHAAVFSGPVHSTGAARLAAMAAARAGAGAVTLLSPSDALAVNAAHVTSIMLRETRTPKDAESFVRDRKVSAALLGPGYGSPSFARDNILTLLGAENGLSGLVLDADGITAFENRPEQLFGAKRNPAAVLVLTPHEGEFRRLFPDIASSGDMSKTAKACKAASRANAVLIYKGPDTVIAASDGRAAINANGTPALATAGSGDVLAGIVCGLLAQGMPAFEAACAAVWVHADAARRFGRGLIADDLPDQLPAVWTALARAG</sequence>
<comment type="similarity">
    <text evidence="17">Belongs to the NnrD/CARKD family.</text>
</comment>
<keyword evidence="23" id="KW-1185">Reference proteome</keyword>
<dbReference type="GO" id="GO:0110051">
    <property type="term" value="P:metabolite repair"/>
    <property type="evidence" value="ECO:0007669"/>
    <property type="project" value="TreeGrafter"/>
</dbReference>
<comment type="similarity">
    <text evidence="18">Belongs to the NnrE/AIBP family.</text>
</comment>
<feature type="binding site" evidence="18">
    <location>
        <begin position="122"/>
        <end position="128"/>
    </location>
    <ligand>
        <name>(6S)-NADPHX</name>
        <dbReference type="ChEBI" id="CHEBI:64076"/>
    </ligand>
</feature>
<keyword evidence="9 18" id="KW-0630">Potassium</keyword>
<comment type="caution">
    <text evidence="18">Lacks conserved residue(s) required for the propagation of feature annotation.</text>
</comment>
<evidence type="ECO:0000256" key="1">
    <source>
        <dbReference type="ARBA" id="ARBA00000013"/>
    </source>
</evidence>
<feature type="binding site" evidence="18">
    <location>
        <position position="59"/>
    </location>
    <ligand>
        <name>K(+)</name>
        <dbReference type="ChEBI" id="CHEBI:29103"/>
    </ligand>
</feature>
<evidence type="ECO:0000259" key="20">
    <source>
        <dbReference type="PROSITE" id="PS51383"/>
    </source>
</evidence>
<feature type="binding site" evidence="17">
    <location>
        <position position="316"/>
    </location>
    <ligand>
        <name>(6S)-NADPHX</name>
        <dbReference type="ChEBI" id="CHEBI:64076"/>
    </ligand>
</feature>
<evidence type="ECO:0000256" key="6">
    <source>
        <dbReference type="ARBA" id="ARBA00022741"/>
    </source>
</evidence>
<comment type="function">
    <text evidence="17">Catalyzes the dehydration of the S-form of NAD(P)HX at the expense of ADP, which is converted to AMP. Together with NAD(P)HX epimerase, which catalyzes the epimerization of the S- and R-forms, the enzyme allows the repair of both epimers of NAD(P)HX, a damaged form of NAD(P)H that is a result of enzymatic or heat-dependent hydration.</text>
</comment>
<keyword evidence="5 18" id="KW-0479">Metal-binding</keyword>
<gene>
    <name evidence="18" type="primary">nnrE</name>
    <name evidence="17" type="synonym">nnrD</name>
    <name evidence="22" type="ORF">DKP76_09240</name>
</gene>
<feature type="binding site" evidence="17">
    <location>
        <position position="373"/>
    </location>
    <ligand>
        <name>(6S)-NADPHX</name>
        <dbReference type="ChEBI" id="CHEBI:64076"/>
    </ligand>
</feature>
<feature type="domain" description="YjeF N-terminal" evidence="21">
    <location>
        <begin position="10"/>
        <end position="208"/>
    </location>
</feature>
<feature type="binding site" evidence="17">
    <location>
        <begin position="410"/>
        <end position="414"/>
    </location>
    <ligand>
        <name>AMP</name>
        <dbReference type="ChEBI" id="CHEBI:456215"/>
    </ligand>
</feature>
<comment type="similarity">
    <text evidence="3 19">In the N-terminal section; belongs to the NnrE/AIBP family.</text>
</comment>
<comment type="catalytic activity">
    <reaction evidence="16 17 19">
        <text>(6S)-NADPHX + ADP = AMP + phosphate + NADPH + H(+)</text>
        <dbReference type="Rhea" id="RHEA:32235"/>
        <dbReference type="ChEBI" id="CHEBI:15378"/>
        <dbReference type="ChEBI" id="CHEBI:43474"/>
        <dbReference type="ChEBI" id="CHEBI:57783"/>
        <dbReference type="ChEBI" id="CHEBI:64076"/>
        <dbReference type="ChEBI" id="CHEBI:456215"/>
        <dbReference type="ChEBI" id="CHEBI:456216"/>
        <dbReference type="EC" id="4.2.1.136"/>
    </reaction>
</comment>
<dbReference type="AlphaFoldDB" id="A0A316J7N1"/>
<evidence type="ECO:0000256" key="7">
    <source>
        <dbReference type="ARBA" id="ARBA00022840"/>
    </source>
</evidence>
<evidence type="ECO:0000313" key="22">
    <source>
        <dbReference type="EMBL" id="PWL17932.1"/>
    </source>
</evidence>
<evidence type="ECO:0000256" key="3">
    <source>
        <dbReference type="ARBA" id="ARBA00006001"/>
    </source>
</evidence>
<feature type="binding site" evidence="18">
    <location>
        <position position="118"/>
    </location>
    <ligand>
        <name>K(+)</name>
        <dbReference type="ChEBI" id="CHEBI:29103"/>
    </ligand>
</feature>
<evidence type="ECO:0000256" key="17">
    <source>
        <dbReference type="HAMAP-Rule" id="MF_01965"/>
    </source>
</evidence>
<dbReference type="PROSITE" id="PS01050">
    <property type="entry name" value="YJEF_C_2"/>
    <property type="match status" value="1"/>
</dbReference>
<comment type="similarity">
    <text evidence="4 19">In the C-terminal section; belongs to the NnrD/CARKD family.</text>
</comment>
<name>A0A316J7N1_9HYPH</name>
<dbReference type="PIRSF" id="PIRSF017184">
    <property type="entry name" value="Nnr"/>
    <property type="match status" value="1"/>
</dbReference>
<comment type="cofactor">
    <cofactor evidence="18 19">
        <name>K(+)</name>
        <dbReference type="ChEBI" id="CHEBI:29103"/>
    </cofactor>
    <text evidence="18 19">Binds 1 potassium ion per subunit.</text>
</comment>
<evidence type="ECO:0000256" key="2">
    <source>
        <dbReference type="ARBA" id="ARBA00000909"/>
    </source>
</evidence>
<feature type="binding site" evidence="18">
    <location>
        <position position="154"/>
    </location>
    <ligand>
        <name>K(+)</name>
        <dbReference type="ChEBI" id="CHEBI:29103"/>
    </ligand>
</feature>
<dbReference type="OrthoDB" id="9806925at2"/>
<dbReference type="NCBIfam" id="TIGR00197">
    <property type="entry name" value="yjeF_nterm"/>
    <property type="match status" value="1"/>
</dbReference>
<comment type="cofactor">
    <cofactor evidence="17">
        <name>Mg(2+)</name>
        <dbReference type="ChEBI" id="CHEBI:18420"/>
    </cofactor>
</comment>
<evidence type="ECO:0000256" key="18">
    <source>
        <dbReference type="HAMAP-Rule" id="MF_01966"/>
    </source>
</evidence>
<dbReference type="NCBIfam" id="TIGR00196">
    <property type="entry name" value="yjeF_cterm"/>
    <property type="match status" value="1"/>
</dbReference>
<keyword evidence="11 18" id="KW-0413">Isomerase</keyword>
<evidence type="ECO:0000256" key="12">
    <source>
        <dbReference type="ARBA" id="ARBA00023239"/>
    </source>
</evidence>
<dbReference type="InterPro" id="IPR017953">
    <property type="entry name" value="Carbohydrate_kinase_pred_CS"/>
</dbReference>
<dbReference type="InterPro" id="IPR004443">
    <property type="entry name" value="YjeF_N_dom"/>
</dbReference>
<feature type="binding site" evidence="17">
    <location>
        <position position="440"/>
    </location>
    <ligand>
        <name>(6S)-NADPHX</name>
        <dbReference type="ChEBI" id="CHEBI:64076"/>
    </ligand>
</feature>
<evidence type="ECO:0000256" key="4">
    <source>
        <dbReference type="ARBA" id="ARBA00009524"/>
    </source>
</evidence>
<feature type="binding site" evidence="17">
    <location>
        <position position="253"/>
    </location>
    <ligand>
        <name>(6S)-NADPHX</name>
        <dbReference type="ChEBI" id="CHEBI:64076"/>
    </ligand>
</feature>
<keyword evidence="6 17" id="KW-0547">Nucleotide-binding</keyword>
<dbReference type="Pfam" id="PF01256">
    <property type="entry name" value="Carb_kinase"/>
    <property type="match status" value="1"/>
</dbReference>
<dbReference type="GO" id="GO:0052855">
    <property type="term" value="F:ADP-dependent NAD(P)H-hydrate dehydratase activity"/>
    <property type="evidence" value="ECO:0007669"/>
    <property type="project" value="UniProtKB-UniRule"/>
</dbReference>
<dbReference type="SUPFAM" id="SSF53613">
    <property type="entry name" value="Ribokinase-like"/>
    <property type="match status" value="1"/>
</dbReference>
<dbReference type="PANTHER" id="PTHR12592">
    <property type="entry name" value="ATP-DEPENDENT (S)-NAD(P)H-HYDRATE DEHYDRATASE FAMILY MEMBER"/>
    <property type="match status" value="1"/>
</dbReference>
<comment type="catalytic activity">
    <reaction evidence="2 18 19">
        <text>(6R)-NADPHX = (6S)-NADPHX</text>
        <dbReference type="Rhea" id="RHEA:32227"/>
        <dbReference type="ChEBI" id="CHEBI:64076"/>
        <dbReference type="ChEBI" id="CHEBI:64077"/>
        <dbReference type="EC" id="5.1.99.6"/>
    </reaction>
</comment>
<dbReference type="HAMAP" id="MF_01966">
    <property type="entry name" value="NADHX_epimerase"/>
    <property type="match status" value="1"/>
</dbReference>
<keyword evidence="12 17" id="KW-0456">Lyase</keyword>
<dbReference type="InterPro" id="IPR036652">
    <property type="entry name" value="YjeF_N_dom_sf"/>
</dbReference>
<evidence type="ECO:0000256" key="5">
    <source>
        <dbReference type="ARBA" id="ARBA00022723"/>
    </source>
</evidence>
<proteinExistence type="inferred from homology"/>
<dbReference type="Gene3D" id="3.40.50.10260">
    <property type="entry name" value="YjeF N-terminal domain"/>
    <property type="match status" value="1"/>
</dbReference>
<evidence type="ECO:0000256" key="15">
    <source>
        <dbReference type="ARBA" id="ARBA00048238"/>
    </source>
</evidence>
<organism evidence="22 23">
    <name type="scientific">Falsochrobactrum shanghaiense</name>
    <dbReference type="NCBI Taxonomy" id="2201899"/>
    <lineage>
        <taxon>Bacteria</taxon>
        <taxon>Pseudomonadati</taxon>
        <taxon>Pseudomonadota</taxon>
        <taxon>Alphaproteobacteria</taxon>
        <taxon>Hyphomicrobiales</taxon>
        <taxon>Brucellaceae</taxon>
        <taxon>Falsochrobactrum</taxon>
    </lineage>
</organism>
<evidence type="ECO:0000256" key="14">
    <source>
        <dbReference type="ARBA" id="ARBA00025153"/>
    </source>
</evidence>
<dbReference type="Proteomes" id="UP000245865">
    <property type="component" value="Unassembled WGS sequence"/>
</dbReference>
<dbReference type="PROSITE" id="PS51385">
    <property type="entry name" value="YJEF_N"/>
    <property type="match status" value="1"/>
</dbReference>
<dbReference type="EC" id="5.1.99.6" evidence="19"/>
<dbReference type="GO" id="GO:0005524">
    <property type="term" value="F:ATP binding"/>
    <property type="evidence" value="ECO:0007669"/>
    <property type="project" value="UniProtKB-UniRule"/>
</dbReference>
<dbReference type="PANTHER" id="PTHR12592:SF0">
    <property type="entry name" value="ATP-DEPENDENT (S)-NAD(P)H-HYDRATE DEHYDRATASE"/>
    <property type="match status" value="1"/>
</dbReference>
<dbReference type="PROSITE" id="PS51383">
    <property type="entry name" value="YJEF_C_3"/>
    <property type="match status" value="1"/>
</dbReference>
<evidence type="ECO:0000256" key="9">
    <source>
        <dbReference type="ARBA" id="ARBA00022958"/>
    </source>
</evidence>
<dbReference type="Gene3D" id="3.40.1190.20">
    <property type="match status" value="1"/>
</dbReference>
<dbReference type="CDD" id="cd01171">
    <property type="entry name" value="YXKO-related"/>
    <property type="match status" value="1"/>
</dbReference>
<reference evidence="22 23" key="1">
    <citation type="submission" date="2018-05" db="EMBL/GenBank/DDBJ databases">
        <title>Comparative genomic sequence analysis between strain HN4 and CCM 8460T (Falsochrobactrum ovis) will provide more evidence to prove that HN4 is a new species of Falsochrobactrum.</title>
        <authorList>
            <person name="Lyu W."/>
            <person name="Sun L."/>
            <person name="Yao L."/>
        </authorList>
    </citation>
    <scope>NUCLEOTIDE SEQUENCE [LARGE SCALE GENOMIC DNA]</scope>
    <source>
        <strain evidence="22 23">HN4</strain>
    </source>
</reference>
<dbReference type="RefSeq" id="WP_109706167.1">
    <property type="nucleotide sequence ID" value="NZ_QGDB01000003.1"/>
</dbReference>
<evidence type="ECO:0000256" key="10">
    <source>
        <dbReference type="ARBA" id="ARBA00023027"/>
    </source>
</evidence>
<feature type="binding site" evidence="18">
    <location>
        <position position="151"/>
    </location>
    <ligand>
        <name>(6S)-NADPHX</name>
        <dbReference type="ChEBI" id="CHEBI:64076"/>
    </ligand>
</feature>
<dbReference type="Pfam" id="PF03853">
    <property type="entry name" value="YjeF_N"/>
    <property type="match status" value="1"/>
</dbReference>
<dbReference type="GO" id="GO:0052856">
    <property type="term" value="F:NAD(P)HX epimerase activity"/>
    <property type="evidence" value="ECO:0007669"/>
    <property type="project" value="UniProtKB-UniRule"/>
</dbReference>
<feature type="binding site" evidence="18">
    <location>
        <begin position="58"/>
        <end position="62"/>
    </location>
    <ligand>
        <name>(6S)-NADPHX</name>
        <dbReference type="ChEBI" id="CHEBI:64076"/>
    </ligand>
</feature>
<evidence type="ECO:0000256" key="13">
    <source>
        <dbReference type="ARBA" id="ARBA00023268"/>
    </source>
</evidence>
<dbReference type="HAMAP" id="MF_01965">
    <property type="entry name" value="NADHX_dehydratase"/>
    <property type="match status" value="1"/>
</dbReference>
<accession>A0A316J7N1</accession>
<comment type="function">
    <text evidence="18">Catalyzes the epimerization of the S- and R-forms of NAD(P)HX, a damaged form of NAD(P)H that is a result of enzymatic or heat-dependent hydration. This is a prerequisite for the S-specific NAD(P)H-hydrate dehydratase to allow the repair of both epimers of NAD(P)HX.</text>
</comment>
<protein>
    <recommendedName>
        <fullName evidence="19">Bifunctional NAD(P)H-hydrate repair enzyme</fullName>
    </recommendedName>
    <alternativeName>
        <fullName evidence="19">Nicotinamide nucleotide repair protein</fullName>
    </alternativeName>
    <domain>
        <recommendedName>
            <fullName evidence="19">ADP-dependent (S)-NAD(P)H-hydrate dehydratase</fullName>
            <ecNumber evidence="19">4.2.1.136</ecNumber>
        </recommendedName>
        <alternativeName>
            <fullName evidence="19">ADP-dependent NAD(P)HX dehydratase</fullName>
        </alternativeName>
    </domain>
    <domain>
        <recommendedName>
            <fullName evidence="19">NAD(P)H-hydrate epimerase</fullName>
            <ecNumber evidence="19">5.1.99.6</ecNumber>
        </recommendedName>
    </domain>
</protein>
<feature type="domain" description="YjeF C-terminal" evidence="20">
    <location>
        <begin position="218"/>
        <end position="494"/>
    </location>
</feature>
<dbReference type="GO" id="GO:0046872">
    <property type="term" value="F:metal ion binding"/>
    <property type="evidence" value="ECO:0007669"/>
    <property type="project" value="UniProtKB-UniRule"/>
</dbReference>
<comment type="caution">
    <text evidence="22">The sequence shown here is derived from an EMBL/GenBank/DDBJ whole genome shotgun (WGS) entry which is preliminary data.</text>
</comment>
<dbReference type="EC" id="4.2.1.136" evidence="19"/>
<comment type="subunit">
    <text evidence="17">Homotetramer.</text>
</comment>
<dbReference type="InterPro" id="IPR029056">
    <property type="entry name" value="Ribokinase-like"/>
</dbReference>
<comment type="catalytic activity">
    <reaction evidence="15 17 19">
        <text>(6S)-NADHX + ADP = AMP + phosphate + NADH + H(+)</text>
        <dbReference type="Rhea" id="RHEA:32223"/>
        <dbReference type="ChEBI" id="CHEBI:15378"/>
        <dbReference type="ChEBI" id="CHEBI:43474"/>
        <dbReference type="ChEBI" id="CHEBI:57945"/>
        <dbReference type="ChEBI" id="CHEBI:64074"/>
        <dbReference type="ChEBI" id="CHEBI:456215"/>
        <dbReference type="ChEBI" id="CHEBI:456216"/>
        <dbReference type="EC" id="4.2.1.136"/>
    </reaction>
</comment>
<dbReference type="GO" id="GO:0046496">
    <property type="term" value="P:nicotinamide nucleotide metabolic process"/>
    <property type="evidence" value="ECO:0007669"/>
    <property type="project" value="UniProtKB-UniRule"/>
</dbReference>
<dbReference type="InterPro" id="IPR030677">
    <property type="entry name" value="Nnr"/>
</dbReference>
<dbReference type="InterPro" id="IPR000631">
    <property type="entry name" value="CARKD"/>
</dbReference>
<evidence type="ECO:0000256" key="16">
    <source>
        <dbReference type="ARBA" id="ARBA00049209"/>
    </source>
</evidence>
<evidence type="ECO:0000256" key="19">
    <source>
        <dbReference type="PIRNR" id="PIRNR017184"/>
    </source>
</evidence>
<dbReference type="SUPFAM" id="SSF64153">
    <property type="entry name" value="YjeF N-terminal domain-like"/>
    <property type="match status" value="1"/>
</dbReference>
<evidence type="ECO:0000259" key="21">
    <source>
        <dbReference type="PROSITE" id="PS51385"/>
    </source>
</evidence>
<keyword evidence="7 17" id="KW-0067">ATP-binding</keyword>
<comment type="catalytic activity">
    <reaction evidence="1 18 19">
        <text>(6R)-NADHX = (6S)-NADHX</text>
        <dbReference type="Rhea" id="RHEA:32215"/>
        <dbReference type="ChEBI" id="CHEBI:64074"/>
        <dbReference type="ChEBI" id="CHEBI:64075"/>
        <dbReference type="EC" id="5.1.99.6"/>
    </reaction>
</comment>
<keyword evidence="10 17" id="KW-0520">NAD</keyword>
<feature type="binding site" evidence="17">
    <location>
        <position position="439"/>
    </location>
    <ligand>
        <name>AMP</name>
        <dbReference type="ChEBI" id="CHEBI:456215"/>
    </ligand>
</feature>
<evidence type="ECO:0000313" key="23">
    <source>
        <dbReference type="Proteomes" id="UP000245865"/>
    </source>
</evidence>
<evidence type="ECO:0000256" key="8">
    <source>
        <dbReference type="ARBA" id="ARBA00022857"/>
    </source>
</evidence>
<comment type="function">
    <text evidence="14 19">Bifunctional enzyme that catalyzes the epimerization of the S- and R-forms of NAD(P)HX and the dehydration of the S-form of NAD(P)HX at the expense of ADP, which is converted to AMP. This allows the repair of both epimers of NAD(P)HX, a damaged form of NAD(P)H that is a result of enzymatic or heat-dependent hydration.</text>
</comment>
<keyword evidence="8 17" id="KW-0521">NADP</keyword>